<dbReference type="SMART" id="SM01043">
    <property type="entry name" value="BTAD"/>
    <property type="match status" value="1"/>
</dbReference>
<feature type="domain" description="OmpR/PhoB-type" evidence="6">
    <location>
        <begin position="1"/>
        <end position="98"/>
    </location>
</feature>
<dbReference type="Gene3D" id="3.40.50.300">
    <property type="entry name" value="P-loop containing nucleotide triphosphate hydrolases"/>
    <property type="match status" value="1"/>
</dbReference>
<dbReference type="InterPro" id="IPR036388">
    <property type="entry name" value="WH-like_DNA-bd_sf"/>
</dbReference>
<feature type="DNA-binding region" description="OmpR/PhoB-type" evidence="5">
    <location>
        <begin position="1"/>
        <end position="98"/>
    </location>
</feature>
<dbReference type="Pfam" id="PF03704">
    <property type="entry name" value="BTAD"/>
    <property type="match status" value="1"/>
</dbReference>
<dbReference type="InterPro" id="IPR003593">
    <property type="entry name" value="AAA+_ATPase"/>
</dbReference>
<keyword evidence="8" id="KW-1185">Reference proteome</keyword>
<comment type="similarity">
    <text evidence="1">Belongs to the AfsR/DnrI/RedD regulatory family.</text>
</comment>
<dbReference type="InterPro" id="IPR051677">
    <property type="entry name" value="AfsR-DnrI-RedD_regulator"/>
</dbReference>
<dbReference type="Proteomes" id="UP000660745">
    <property type="component" value="Unassembled WGS sequence"/>
</dbReference>
<keyword evidence="3 5" id="KW-0238">DNA-binding</keyword>
<dbReference type="GO" id="GO:0003677">
    <property type="term" value="F:DNA binding"/>
    <property type="evidence" value="ECO:0007669"/>
    <property type="project" value="UniProtKB-UniRule"/>
</dbReference>
<reference evidence="7" key="1">
    <citation type="journal article" date="2014" name="Int. J. Syst. Evol. Microbiol.">
        <title>Complete genome sequence of Corynebacterium casei LMG S-19264T (=DSM 44701T), isolated from a smear-ripened cheese.</title>
        <authorList>
            <consortium name="US DOE Joint Genome Institute (JGI-PGF)"/>
            <person name="Walter F."/>
            <person name="Albersmeier A."/>
            <person name="Kalinowski J."/>
            <person name="Ruckert C."/>
        </authorList>
    </citation>
    <scope>NUCLEOTIDE SEQUENCE</scope>
    <source>
        <strain evidence="7">CGMCC 4.7430</strain>
    </source>
</reference>
<dbReference type="InterPro" id="IPR027417">
    <property type="entry name" value="P-loop_NTPase"/>
</dbReference>
<proteinExistence type="inferred from homology"/>
<dbReference type="CDD" id="cd15831">
    <property type="entry name" value="BTAD"/>
    <property type="match status" value="1"/>
</dbReference>
<dbReference type="SUPFAM" id="SSF46894">
    <property type="entry name" value="C-terminal effector domain of the bipartite response regulators"/>
    <property type="match status" value="1"/>
</dbReference>
<dbReference type="Pfam" id="PF00486">
    <property type="entry name" value="Trans_reg_C"/>
    <property type="match status" value="1"/>
</dbReference>
<dbReference type="InterPro" id="IPR011990">
    <property type="entry name" value="TPR-like_helical_dom_sf"/>
</dbReference>
<dbReference type="SMART" id="SM00382">
    <property type="entry name" value="AAA"/>
    <property type="match status" value="1"/>
</dbReference>
<dbReference type="PROSITE" id="PS51755">
    <property type="entry name" value="OMPR_PHOB"/>
    <property type="match status" value="1"/>
</dbReference>
<evidence type="ECO:0000256" key="2">
    <source>
        <dbReference type="ARBA" id="ARBA00023015"/>
    </source>
</evidence>
<organism evidence="7 8">
    <name type="scientific">Nonomuraea glycinis</name>
    <dbReference type="NCBI Taxonomy" id="2047744"/>
    <lineage>
        <taxon>Bacteria</taxon>
        <taxon>Bacillati</taxon>
        <taxon>Actinomycetota</taxon>
        <taxon>Actinomycetes</taxon>
        <taxon>Streptosporangiales</taxon>
        <taxon>Streptosporangiaceae</taxon>
        <taxon>Nonomuraea</taxon>
    </lineage>
</organism>
<keyword evidence="4" id="KW-0804">Transcription</keyword>
<dbReference type="InterPro" id="IPR005158">
    <property type="entry name" value="BTAD"/>
</dbReference>
<dbReference type="AlphaFoldDB" id="A0A918A8D0"/>
<dbReference type="GO" id="GO:0043531">
    <property type="term" value="F:ADP binding"/>
    <property type="evidence" value="ECO:0007669"/>
    <property type="project" value="InterPro"/>
</dbReference>
<evidence type="ECO:0000259" key="6">
    <source>
        <dbReference type="PROSITE" id="PS51755"/>
    </source>
</evidence>
<dbReference type="Gene3D" id="1.10.10.10">
    <property type="entry name" value="Winged helix-like DNA-binding domain superfamily/Winged helix DNA-binding domain"/>
    <property type="match status" value="2"/>
</dbReference>
<evidence type="ECO:0000256" key="4">
    <source>
        <dbReference type="ARBA" id="ARBA00023163"/>
    </source>
</evidence>
<dbReference type="GO" id="GO:0006355">
    <property type="term" value="P:regulation of DNA-templated transcription"/>
    <property type="evidence" value="ECO:0007669"/>
    <property type="project" value="InterPro"/>
</dbReference>
<dbReference type="SUPFAM" id="SSF52540">
    <property type="entry name" value="P-loop containing nucleoside triphosphate hydrolases"/>
    <property type="match status" value="1"/>
</dbReference>
<dbReference type="CDD" id="cd00383">
    <property type="entry name" value="trans_reg_C"/>
    <property type="match status" value="1"/>
</dbReference>
<comment type="caution">
    <text evidence="7">The sequence shown here is derived from an EMBL/GenBank/DDBJ whole genome shotgun (WGS) entry which is preliminary data.</text>
</comment>
<sequence length="619" mass="67640">MTTGLRFALLGQVRAWRGETELDLGAPQQRAVLAFLLLREGRAASIEEITEALWGERAPESARAVVRTYICRLRRAVSSDEEDDRVIRSLRGEYAISVGTVHVDWDDFREKVKRAQDAQGNPAEAAGLLRNALRLWQGTPLGGARGDFVGQERTRLLHHRTAALEERLALELELGRHAEVSEELAAAVAAEPVRERLHELLMIALYRSGRQAEALLAYEDVRRLLATELGVDPGVGLREVHQRILRADPALAAPPTLPPPVLPPERPPAQVPAALPGFVGRQVESAGIQGTLRSAGGTRIVAITGLTGMGKTALAVHAAHNLRDRFPDGQVYANLEISDGGAVDPGAVLGGFLRSFGVPESRMPDHAEERAALWRTVLDDRRVLIVLDDATDADQVRPLLPAAPGCAAIVTTYRRIYNLSGVHWVTVDALSPADALEMLARLVGHGRVLGERRDAVALVELCSHQPLAIRVAADLLQARPHWTVRQARRRVEDDVNRPVGTNEGCKLIEAPLLLAQSRLEPQQATAFRLAALPSDGELTAESMAALLDMPPPQAYRLLESLVDMHLLLTAPNGTYRFHRLVQAFARRQAWEHEDGELCDAALSRLARFRARGPAATAVF</sequence>
<dbReference type="EMBL" id="BMNK01000005">
    <property type="protein sequence ID" value="GGP07516.1"/>
    <property type="molecule type" value="Genomic_DNA"/>
</dbReference>
<dbReference type="PRINTS" id="PR00364">
    <property type="entry name" value="DISEASERSIST"/>
</dbReference>
<dbReference type="Gene3D" id="1.25.40.10">
    <property type="entry name" value="Tetratricopeptide repeat domain"/>
    <property type="match status" value="1"/>
</dbReference>
<evidence type="ECO:0000313" key="8">
    <source>
        <dbReference type="Proteomes" id="UP000660745"/>
    </source>
</evidence>
<dbReference type="GO" id="GO:0000160">
    <property type="term" value="P:phosphorelay signal transduction system"/>
    <property type="evidence" value="ECO:0007669"/>
    <property type="project" value="InterPro"/>
</dbReference>
<gene>
    <name evidence="7" type="ORF">GCM10012278_35600</name>
</gene>
<dbReference type="SMART" id="SM00862">
    <property type="entry name" value="Trans_reg_C"/>
    <property type="match status" value="1"/>
</dbReference>
<dbReference type="InterPro" id="IPR001867">
    <property type="entry name" value="OmpR/PhoB-type_DNA-bd"/>
</dbReference>
<accession>A0A918A8D0</accession>
<dbReference type="PANTHER" id="PTHR35807">
    <property type="entry name" value="TRANSCRIPTIONAL REGULATOR REDD-RELATED"/>
    <property type="match status" value="1"/>
</dbReference>
<dbReference type="RefSeq" id="WP_189139724.1">
    <property type="nucleotide sequence ID" value="NZ_BMNK01000005.1"/>
</dbReference>
<dbReference type="InterPro" id="IPR016032">
    <property type="entry name" value="Sig_transdc_resp-reg_C-effctor"/>
</dbReference>
<dbReference type="Pfam" id="PF00931">
    <property type="entry name" value="NB-ARC"/>
    <property type="match status" value="1"/>
</dbReference>
<keyword evidence="2" id="KW-0805">Transcription regulation</keyword>
<evidence type="ECO:0000313" key="7">
    <source>
        <dbReference type="EMBL" id="GGP07516.1"/>
    </source>
</evidence>
<reference evidence="7" key="2">
    <citation type="submission" date="2020-09" db="EMBL/GenBank/DDBJ databases">
        <authorList>
            <person name="Sun Q."/>
            <person name="Zhou Y."/>
        </authorList>
    </citation>
    <scope>NUCLEOTIDE SEQUENCE</scope>
    <source>
        <strain evidence="7">CGMCC 4.7430</strain>
    </source>
</reference>
<evidence type="ECO:0000256" key="5">
    <source>
        <dbReference type="PROSITE-ProRule" id="PRU01091"/>
    </source>
</evidence>
<dbReference type="InterPro" id="IPR002182">
    <property type="entry name" value="NB-ARC"/>
</dbReference>
<dbReference type="InterPro" id="IPR036390">
    <property type="entry name" value="WH_DNA-bd_sf"/>
</dbReference>
<dbReference type="SUPFAM" id="SSF46785">
    <property type="entry name" value="Winged helix' DNA-binding domain"/>
    <property type="match status" value="1"/>
</dbReference>
<evidence type="ECO:0000256" key="3">
    <source>
        <dbReference type="ARBA" id="ARBA00023125"/>
    </source>
</evidence>
<protein>
    <recommendedName>
        <fullName evidence="6">OmpR/PhoB-type domain-containing protein</fullName>
    </recommendedName>
</protein>
<evidence type="ECO:0000256" key="1">
    <source>
        <dbReference type="ARBA" id="ARBA00005820"/>
    </source>
</evidence>
<dbReference type="PANTHER" id="PTHR35807:SF1">
    <property type="entry name" value="TRANSCRIPTIONAL REGULATOR REDD"/>
    <property type="match status" value="1"/>
</dbReference>
<name>A0A918A8D0_9ACTN</name>
<dbReference type="SUPFAM" id="SSF48452">
    <property type="entry name" value="TPR-like"/>
    <property type="match status" value="1"/>
</dbReference>